<dbReference type="AlphaFoldDB" id="A0A8T2ITY7"/>
<comment type="similarity">
    <text evidence="1">Belongs to the synaptotagmin family.</text>
</comment>
<dbReference type="GO" id="GO:0001786">
    <property type="term" value="F:phosphatidylserine binding"/>
    <property type="evidence" value="ECO:0007669"/>
    <property type="project" value="TreeGrafter"/>
</dbReference>
<evidence type="ECO:0000313" key="5">
    <source>
        <dbReference type="Proteomes" id="UP000812440"/>
    </source>
</evidence>
<dbReference type="InterPro" id="IPR000008">
    <property type="entry name" value="C2_dom"/>
</dbReference>
<proteinExistence type="inferred from homology"/>
<evidence type="ECO:0000256" key="2">
    <source>
        <dbReference type="ARBA" id="ARBA00022737"/>
    </source>
</evidence>
<dbReference type="InterPro" id="IPR047897">
    <property type="entry name" value="Synaptotagmin-15/17_C2A"/>
</dbReference>
<keyword evidence="2" id="KW-0677">Repeat</keyword>
<dbReference type="CDD" id="cd08409">
    <property type="entry name" value="C2B_Synaptotagmin-15"/>
    <property type="match status" value="1"/>
</dbReference>
<dbReference type="Proteomes" id="UP000812440">
    <property type="component" value="Chromosome 7"/>
</dbReference>
<dbReference type="GO" id="GO:0005886">
    <property type="term" value="C:plasma membrane"/>
    <property type="evidence" value="ECO:0007669"/>
    <property type="project" value="TreeGrafter"/>
</dbReference>
<dbReference type="GO" id="GO:0030276">
    <property type="term" value="F:clathrin binding"/>
    <property type="evidence" value="ECO:0007669"/>
    <property type="project" value="TreeGrafter"/>
</dbReference>
<sequence length="392" mass="45217">MPNFSRRPGRRQSPIWTLLSSWWAVLGTLGGDYRRTLWSWDVRNKTVPFIVPPKFYGQDWIGTGNGERIQEDSVPYVAPDFLPRSSFCSFGRAYAVGSINPALYKYPEDNEETDFPEGNIGRIWFAVEYELETERLVVSQMKVRNLQFSSDSCCPFVKIHLLPDERRYLQSKIKRKTVNPQYDENFVFQVSGKTVHQRILRFSVYHVDKTKKHHLLGQVLFLLKNETLTDDGKMVIWRDLELENLEPPSEFGNIQFSLSYNDYLGRLTVVVLRAKGLQFTEECDVTASAFVKVSLMNHNKFIKCKKTATLQGTPNPVYNETLSFKVEQVALDTASLSLAVFQSAEGDKSHLLGRVVVGPFMYTRGRELEHWNEMLNNPKDLVKRWHALCVNT</sequence>
<evidence type="ECO:0000313" key="4">
    <source>
        <dbReference type="EMBL" id="KAG8435027.1"/>
    </source>
</evidence>
<evidence type="ECO:0000256" key="1">
    <source>
        <dbReference type="ARBA" id="ARBA00006996"/>
    </source>
</evidence>
<dbReference type="GO" id="GO:0017156">
    <property type="term" value="P:calcium-ion regulated exocytosis"/>
    <property type="evidence" value="ECO:0007669"/>
    <property type="project" value="TreeGrafter"/>
</dbReference>
<dbReference type="PROSITE" id="PS50004">
    <property type="entry name" value="C2"/>
    <property type="match status" value="2"/>
</dbReference>
<dbReference type="Pfam" id="PF00168">
    <property type="entry name" value="C2"/>
    <property type="match status" value="2"/>
</dbReference>
<feature type="domain" description="C2" evidence="3">
    <location>
        <begin position="250"/>
        <end position="372"/>
    </location>
</feature>
<dbReference type="SUPFAM" id="SSF49562">
    <property type="entry name" value="C2 domain (Calcium/lipid-binding domain, CaLB)"/>
    <property type="match status" value="2"/>
</dbReference>
<dbReference type="GO" id="GO:0070382">
    <property type="term" value="C:exocytic vesicle"/>
    <property type="evidence" value="ECO:0007669"/>
    <property type="project" value="TreeGrafter"/>
</dbReference>
<dbReference type="OrthoDB" id="10259057at2759"/>
<reference evidence="4" key="1">
    <citation type="thesis" date="2020" institute="ProQuest LLC" country="789 East Eisenhower Parkway, Ann Arbor, MI, USA">
        <title>Comparative Genomics and Chromosome Evolution.</title>
        <authorList>
            <person name="Mudd A.B."/>
        </authorList>
    </citation>
    <scope>NUCLEOTIDE SEQUENCE</scope>
    <source>
        <strain evidence="4">Female2</strain>
        <tissue evidence="4">Blood</tissue>
    </source>
</reference>
<dbReference type="EMBL" id="JAACNH010000008">
    <property type="protein sequence ID" value="KAG8435027.1"/>
    <property type="molecule type" value="Genomic_DNA"/>
</dbReference>
<keyword evidence="5" id="KW-1185">Reference proteome</keyword>
<organism evidence="4 5">
    <name type="scientific">Hymenochirus boettgeri</name>
    <name type="common">Congo dwarf clawed frog</name>
    <dbReference type="NCBI Taxonomy" id="247094"/>
    <lineage>
        <taxon>Eukaryota</taxon>
        <taxon>Metazoa</taxon>
        <taxon>Chordata</taxon>
        <taxon>Craniata</taxon>
        <taxon>Vertebrata</taxon>
        <taxon>Euteleostomi</taxon>
        <taxon>Amphibia</taxon>
        <taxon>Batrachia</taxon>
        <taxon>Anura</taxon>
        <taxon>Pipoidea</taxon>
        <taxon>Pipidae</taxon>
        <taxon>Pipinae</taxon>
        <taxon>Hymenochirus</taxon>
    </lineage>
</organism>
<accession>A0A8T2ITY7</accession>
<protein>
    <recommendedName>
        <fullName evidence="3">C2 domain-containing protein</fullName>
    </recommendedName>
</protein>
<comment type="caution">
    <text evidence="4">The sequence shown here is derived from an EMBL/GenBank/DDBJ whole genome shotgun (WGS) entry which is preliminary data.</text>
</comment>
<dbReference type="GO" id="GO:0000149">
    <property type="term" value="F:SNARE binding"/>
    <property type="evidence" value="ECO:0007669"/>
    <property type="project" value="TreeGrafter"/>
</dbReference>
<dbReference type="SMART" id="SM00239">
    <property type="entry name" value="C2"/>
    <property type="match status" value="2"/>
</dbReference>
<dbReference type="GO" id="GO:0005544">
    <property type="term" value="F:calcium-dependent phospholipid binding"/>
    <property type="evidence" value="ECO:0007669"/>
    <property type="project" value="TreeGrafter"/>
</dbReference>
<feature type="domain" description="C2" evidence="3">
    <location>
        <begin position="119"/>
        <end position="238"/>
    </location>
</feature>
<gene>
    <name evidence="4" type="ORF">GDO86_013116</name>
</gene>
<dbReference type="InterPro" id="IPR035892">
    <property type="entry name" value="C2_domain_sf"/>
</dbReference>
<dbReference type="GO" id="GO:0005509">
    <property type="term" value="F:calcium ion binding"/>
    <property type="evidence" value="ECO:0007669"/>
    <property type="project" value="TreeGrafter"/>
</dbReference>
<dbReference type="Gene3D" id="2.60.40.150">
    <property type="entry name" value="C2 domain"/>
    <property type="match status" value="2"/>
</dbReference>
<name>A0A8T2ITY7_9PIPI</name>
<evidence type="ECO:0000259" key="3">
    <source>
        <dbReference type="PROSITE" id="PS50004"/>
    </source>
</evidence>
<dbReference type="CDD" id="cd08390">
    <property type="entry name" value="C2A_Synaptotagmin-15-17"/>
    <property type="match status" value="1"/>
</dbReference>
<dbReference type="PANTHER" id="PTHR10024:SF234">
    <property type="entry name" value="SYNAPTOTAGMIN-15-RELATED"/>
    <property type="match status" value="1"/>
</dbReference>
<dbReference type="FunFam" id="2.60.40.150:FF:000237">
    <property type="entry name" value="Synaptotagmin 15"/>
    <property type="match status" value="1"/>
</dbReference>
<dbReference type="PANTHER" id="PTHR10024">
    <property type="entry name" value="SYNAPTOTAGMIN"/>
    <property type="match status" value="1"/>
</dbReference>
<dbReference type="FunFam" id="2.60.40.150:FF:000101">
    <property type="entry name" value="Synaptotagmin 13"/>
    <property type="match status" value="1"/>
</dbReference>